<dbReference type="AlphaFoldDB" id="A0A073IF86"/>
<proteinExistence type="predicted"/>
<evidence type="ECO:0000313" key="1">
    <source>
        <dbReference type="EMBL" id="KEJ88156.1"/>
    </source>
</evidence>
<keyword evidence="2" id="KW-1185">Reference proteome</keyword>
<accession>A0A073IF86</accession>
<dbReference type="InterPro" id="IPR027266">
    <property type="entry name" value="TrmE/GcvT-like"/>
</dbReference>
<comment type="caution">
    <text evidence="1">The sequence shown here is derived from an EMBL/GenBank/DDBJ whole genome shotgun (WGS) entry which is preliminary data.</text>
</comment>
<dbReference type="Gene3D" id="3.30.1360.120">
    <property type="entry name" value="Probable tRNA modification gtpase trme, domain 1"/>
    <property type="match status" value="1"/>
</dbReference>
<dbReference type="STRING" id="1300350.Z948_130"/>
<gene>
    <name evidence="1" type="ORF">DSW25_17070</name>
</gene>
<dbReference type="EMBL" id="JAMC01000008">
    <property type="protein sequence ID" value="KEJ88156.1"/>
    <property type="molecule type" value="Genomic_DNA"/>
</dbReference>
<name>A0A073IF86_9RHOB</name>
<dbReference type="eggNOG" id="COG4583">
    <property type="taxonomic scope" value="Bacteria"/>
</dbReference>
<protein>
    <submittedName>
        <fullName evidence="1">Sarcosine oxidase</fullName>
    </submittedName>
</protein>
<dbReference type="SUPFAM" id="SSF103025">
    <property type="entry name" value="Folate-binding domain"/>
    <property type="match status" value="1"/>
</dbReference>
<reference evidence="1 2" key="1">
    <citation type="submission" date="2014-01" db="EMBL/GenBank/DDBJ databases">
        <title>Sulfitobacter donghicola JCM 14565 Genome Sequencing.</title>
        <authorList>
            <person name="Lai Q."/>
            <person name="Hong Z."/>
        </authorList>
    </citation>
    <scope>NUCLEOTIDE SEQUENCE [LARGE SCALE GENOMIC DNA]</scope>
    <source>
        <strain evidence="1 2">JCM 14565</strain>
    </source>
</reference>
<dbReference type="RefSeq" id="WP_025057652.1">
    <property type="nucleotide sequence ID" value="NZ_JAMC01000008.1"/>
</dbReference>
<evidence type="ECO:0000313" key="2">
    <source>
        <dbReference type="Proteomes" id="UP000027734"/>
    </source>
</evidence>
<organism evidence="1 2">
    <name type="scientific">Sulfitobacter donghicola DSW-25 = KCTC 12864 = JCM 14565</name>
    <dbReference type="NCBI Taxonomy" id="1300350"/>
    <lineage>
        <taxon>Bacteria</taxon>
        <taxon>Pseudomonadati</taxon>
        <taxon>Pseudomonadota</taxon>
        <taxon>Alphaproteobacteria</taxon>
        <taxon>Rhodobacterales</taxon>
        <taxon>Roseobacteraceae</taxon>
        <taxon>Sulfitobacter</taxon>
    </lineage>
</organism>
<dbReference type="Proteomes" id="UP000027734">
    <property type="component" value="Unassembled WGS sequence"/>
</dbReference>
<sequence length="188" mass="20358">MLKLTPITALGGTEPRVDTIKGVTLTENPGLALASVAARLGHEETCRKHLSDLLEAPAPTAGKSKLHDPEAAFWTGPDQWMVGAPFDTHEDLATQLKQRFGDTASITEQTDAWACFDLRGDGIEAVIELCCNINIRAMKTEDATRTSIHHLGCFILRRDPANWVRILGPRASAGSLHHALLTAMKSAL</sequence>
<dbReference type="Gene3D" id="3.30.70.1520">
    <property type="entry name" value="Heterotetrameric sarcosine oxidase"/>
    <property type="match status" value="1"/>
</dbReference>